<dbReference type="RefSeq" id="WP_301164243.1">
    <property type="nucleotide sequence ID" value="NZ_JAUHTR010000001.1"/>
</dbReference>
<dbReference type="Proteomes" id="UP001172721">
    <property type="component" value="Unassembled WGS sequence"/>
</dbReference>
<evidence type="ECO:0000313" key="3">
    <source>
        <dbReference type="Proteomes" id="UP001172721"/>
    </source>
</evidence>
<comment type="caution">
    <text evidence="2">The sequence shown here is derived from an EMBL/GenBank/DDBJ whole genome shotgun (WGS) entry which is preliminary data.</text>
</comment>
<protein>
    <submittedName>
        <fullName evidence="2">Uncharacterized protein</fullName>
    </submittedName>
</protein>
<proteinExistence type="predicted"/>
<feature type="transmembrane region" description="Helical" evidence="1">
    <location>
        <begin position="6"/>
        <end position="28"/>
    </location>
</feature>
<gene>
    <name evidence="2" type="ORF">QYB97_01785</name>
</gene>
<evidence type="ECO:0000313" key="2">
    <source>
        <dbReference type="EMBL" id="MDN4523182.1"/>
    </source>
</evidence>
<keyword evidence="1" id="KW-0472">Membrane</keyword>
<keyword evidence="1" id="KW-1133">Transmembrane helix</keyword>
<evidence type="ECO:0000256" key="1">
    <source>
        <dbReference type="SAM" id="Phobius"/>
    </source>
</evidence>
<keyword evidence="3" id="KW-1185">Reference proteome</keyword>
<organism evidence="2 3">
    <name type="scientific">Fictibacillus fluitans</name>
    <dbReference type="NCBI Taxonomy" id="3058422"/>
    <lineage>
        <taxon>Bacteria</taxon>
        <taxon>Bacillati</taxon>
        <taxon>Bacillota</taxon>
        <taxon>Bacilli</taxon>
        <taxon>Bacillales</taxon>
        <taxon>Fictibacillaceae</taxon>
        <taxon>Fictibacillus</taxon>
    </lineage>
</organism>
<sequence>MEPMQIDGNFLVVIDLLAVEILAISGVLPNKTEKGIAYYFINQDVIDAVGHASIVSNTMLENYEKTGNFLGE</sequence>
<name>A0ABT8HQY7_9BACL</name>
<accession>A0ABT8HQY7</accession>
<reference evidence="2" key="1">
    <citation type="submission" date="2023-07" db="EMBL/GenBank/DDBJ databases">
        <title>Fictibacillus sp. isolated from freshwater pond.</title>
        <authorList>
            <person name="Kirdat K."/>
            <person name="Bhat A."/>
            <person name="Mourya A."/>
            <person name="Yadav A."/>
        </authorList>
    </citation>
    <scope>NUCLEOTIDE SEQUENCE</scope>
    <source>
        <strain evidence="2">NE201</strain>
    </source>
</reference>
<keyword evidence="1" id="KW-0812">Transmembrane</keyword>
<dbReference type="EMBL" id="JAUHTR010000001">
    <property type="protein sequence ID" value="MDN4523182.1"/>
    <property type="molecule type" value="Genomic_DNA"/>
</dbReference>